<dbReference type="PANTHER" id="PTHR35201:SF4">
    <property type="entry name" value="BETA-PINACENE SYNTHASE-RELATED"/>
    <property type="match status" value="1"/>
</dbReference>
<dbReference type="PANTHER" id="PTHR35201">
    <property type="entry name" value="TERPENE SYNTHASE"/>
    <property type="match status" value="1"/>
</dbReference>
<dbReference type="EC" id="4.2.3.-" evidence="6"/>
<dbReference type="SUPFAM" id="SSF48576">
    <property type="entry name" value="Terpenoid synthases"/>
    <property type="match status" value="1"/>
</dbReference>
<keyword evidence="3 6" id="KW-0479">Metal-binding</keyword>
<evidence type="ECO:0000256" key="2">
    <source>
        <dbReference type="ARBA" id="ARBA00006333"/>
    </source>
</evidence>
<keyword evidence="4 6" id="KW-0460">Magnesium</keyword>
<evidence type="ECO:0000256" key="1">
    <source>
        <dbReference type="ARBA" id="ARBA00001946"/>
    </source>
</evidence>
<keyword evidence="8" id="KW-1185">Reference proteome</keyword>
<dbReference type="InterPro" id="IPR008949">
    <property type="entry name" value="Isoprenoid_synthase_dom_sf"/>
</dbReference>
<dbReference type="EMBL" id="KV426550">
    <property type="protein sequence ID" value="KZV79865.1"/>
    <property type="molecule type" value="Genomic_DNA"/>
</dbReference>
<dbReference type="OrthoDB" id="2861623at2759"/>
<evidence type="ECO:0000256" key="3">
    <source>
        <dbReference type="ARBA" id="ARBA00022723"/>
    </source>
</evidence>
<sequence length="348" mass="39368">MVGANESFNLPDLVRISSGFTLSLNPHYFQAATESRAWLASHQALSDRTQAVFNRANMEQLVAWCYPSAPLYEFRTICDFASLLIVLDELSDEQDGANAFKTGESFLNVMRDPTWDDGTALATITREFRARLGSWIDTDAGKRFVRSCEKYMANTIKEAGHRERGEVLNAEEYQEMRRENGGVRPCVDLVEYSLGQSLPDHVFSNEHVSALCRIVIDMVCWANDAYSFAIEHERNIAGNNIVTVLMSHEGIGLQAAIDCVGEHYKHLVDTYWTAREALSKHTFGDAELDAQVQRYVEEMANWPIGNIVWSFESGRYFGDQRDQVKATRRVVMKRAVRTSSSNVAGRRE</sequence>
<dbReference type="GO" id="GO:0046872">
    <property type="term" value="F:metal ion binding"/>
    <property type="evidence" value="ECO:0007669"/>
    <property type="project" value="UniProtKB-KW"/>
</dbReference>
<dbReference type="Pfam" id="PF19086">
    <property type="entry name" value="Terpene_syn_C_2"/>
    <property type="match status" value="1"/>
</dbReference>
<proteinExistence type="inferred from homology"/>
<dbReference type="GO" id="GO:0010333">
    <property type="term" value="F:terpene synthase activity"/>
    <property type="evidence" value="ECO:0007669"/>
    <property type="project" value="InterPro"/>
</dbReference>
<dbReference type="AlphaFoldDB" id="A0A165B5H7"/>
<organism evidence="7 8">
    <name type="scientific">Exidia glandulosa HHB12029</name>
    <dbReference type="NCBI Taxonomy" id="1314781"/>
    <lineage>
        <taxon>Eukaryota</taxon>
        <taxon>Fungi</taxon>
        <taxon>Dikarya</taxon>
        <taxon>Basidiomycota</taxon>
        <taxon>Agaricomycotina</taxon>
        <taxon>Agaricomycetes</taxon>
        <taxon>Auriculariales</taxon>
        <taxon>Exidiaceae</taxon>
        <taxon>Exidia</taxon>
    </lineage>
</organism>
<dbReference type="InterPro" id="IPR034686">
    <property type="entry name" value="Terpene_cyclase-like_2"/>
</dbReference>
<evidence type="ECO:0000256" key="5">
    <source>
        <dbReference type="ARBA" id="ARBA00023239"/>
    </source>
</evidence>
<keyword evidence="5 6" id="KW-0456">Lyase</keyword>
<evidence type="ECO:0000256" key="6">
    <source>
        <dbReference type="RuleBase" id="RU366034"/>
    </source>
</evidence>
<protein>
    <recommendedName>
        <fullName evidence="6">Terpene synthase</fullName>
        <ecNumber evidence="6">4.2.3.-</ecNumber>
    </recommendedName>
</protein>
<evidence type="ECO:0000256" key="4">
    <source>
        <dbReference type="ARBA" id="ARBA00022842"/>
    </source>
</evidence>
<comment type="similarity">
    <text evidence="2 6">Belongs to the terpene synthase family.</text>
</comment>
<name>A0A165B5H7_EXIGL</name>
<evidence type="ECO:0000313" key="8">
    <source>
        <dbReference type="Proteomes" id="UP000077266"/>
    </source>
</evidence>
<dbReference type="SFLD" id="SFLDG01020">
    <property type="entry name" value="Terpene_Cyclase_Like_2"/>
    <property type="match status" value="1"/>
</dbReference>
<dbReference type="Proteomes" id="UP000077266">
    <property type="component" value="Unassembled WGS sequence"/>
</dbReference>
<dbReference type="InParanoid" id="A0A165B5H7"/>
<dbReference type="SFLD" id="SFLDS00005">
    <property type="entry name" value="Isoprenoid_Synthase_Type_I"/>
    <property type="match status" value="1"/>
</dbReference>
<accession>A0A165B5H7</accession>
<evidence type="ECO:0000313" key="7">
    <source>
        <dbReference type="EMBL" id="KZV79865.1"/>
    </source>
</evidence>
<gene>
    <name evidence="7" type="ORF">EXIGLDRAFT_688085</name>
</gene>
<reference evidence="7 8" key="1">
    <citation type="journal article" date="2016" name="Mol. Biol. Evol.">
        <title>Comparative Genomics of Early-Diverging Mushroom-Forming Fungi Provides Insights into the Origins of Lignocellulose Decay Capabilities.</title>
        <authorList>
            <person name="Nagy L.G."/>
            <person name="Riley R."/>
            <person name="Tritt A."/>
            <person name="Adam C."/>
            <person name="Daum C."/>
            <person name="Floudas D."/>
            <person name="Sun H."/>
            <person name="Yadav J.S."/>
            <person name="Pangilinan J."/>
            <person name="Larsson K.H."/>
            <person name="Matsuura K."/>
            <person name="Barry K."/>
            <person name="Labutti K."/>
            <person name="Kuo R."/>
            <person name="Ohm R.A."/>
            <person name="Bhattacharya S.S."/>
            <person name="Shirouzu T."/>
            <person name="Yoshinaga Y."/>
            <person name="Martin F.M."/>
            <person name="Grigoriev I.V."/>
            <person name="Hibbett D.S."/>
        </authorList>
    </citation>
    <scope>NUCLEOTIDE SEQUENCE [LARGE SCALE GENOMIC DNA]</scope>
    <source>
        <strain evidence="7 8">HHB12029</strain>
    </source>
</reference>
<dbReference type="GO" id="GO:0008299">
    <property type="term" value="P:isoprenoid biosynthetic process"/>
    <property type="evidence" value="ECO:0007669"/>
    <property type="project" value="UniProtKB-ARBA"/>
</dbReference>
<comment type="cofactor">
    <cofactor evidence="1 6">
        <name>Mg(2+)</name>
        <dbReference type="ChEBI" id="CHEBI:18420"/>
    </cofactor>
</comment>
<dbReference type="Gene3D" id="1.10.600.10">
    <property type="entry name" value="Farnesyl Diphosphate Synthase"/>
    <property type="match status" value="1"/>
</dbReference>
<dbReference type="STRING" id="1314781.A0A165B5H7"/>